<dbReference type="Proteomes" id="UP000821845">
    <property type="component" value="Chromosome 5"/>
</dbReference>
<name>A0ACB7SCL1_HYAAI</name>
<keyword evidence="2" id="KW-1185">Reference proteome</keyword>
<organism evidence="1 2">
    <name type="scientific">Hyalomma asiaticum</name>
    <name type="common">Tick</name>
    <dbReference type="NCBI Taxonomy" id="266040"/>
    <lineage>
        <taxon>Eukaryota</taxon>
        <taxon>Metazoa</taxon>
        <taxon>Ecdysozoa</taxon>
        <taxon>Arthropoda</taxon>
        <taxon>Chelicerata</taxon>
        <taxon>Arachnida</taxon>
        <taxon>Acari</taxon>
        <taxon>Parasitiformes</taxon>
        <taxon>Ixodida</taxon>
        <taxon>Ixodoidea</taxon>
        <taxon>Ixodidae</taxon>
        <taxon>Hyalomminae</taxon>
        <taxon>Hyalomma</taxon>
    </lineage>
</organism>
<sequence length="253" mass="27817">MSFFKLLPRPSSWIPADSSPFLPLPTRHPHHSAIGTPALFQSTAPPPEQDPMGSGSPTVFEALLEHIAILRQHLVDAEESLESCDSEEYEDLEAVLQMSRRVVQMEGTADVFAKEKLNLRNKLIRQPVQPLEEQFDRDDKDEIVDFHGALGDVAGTSLQSIVPPCSGPSAAIKRSHEELPARQAFMDSVMCRATVKEDWLSWNAVAMSMPPERIKKNSASPALTAPAVASGLESSRPRANRVPAIQPIQPLDE</sequence>
<evidence type="ECO:0000313" key="2">
    <source>
        <dbReference type="Proteomes" id="UP000821845"/>
    </source>
</evidence>
<gene>
    <name evidence="1" type="ORF">HPB50_026253</name>
</gene>
<accession>A0ACB7SCL1</accession>
<proteinExistence type="predicted"/>
<dbReference type="EMBL" id="CM023485">
    <property type="protein sequence ID" value="KAH6931649.1"/>
    <property type="molecule type" value="Genomic_DNA"/>
</dbReference>
<comment type="caution">
    <text evidence="1">The sequence shown here is derived from an EMBL/GenBank/DDBJ whole genome shotgun (WGS) entry which is preliminary data.</text>
</comment>
<reference evidence="1" key="1">
    <citation type="submission" date="2020-05" db="EMBL/GenBank/DDBJ databases">
        <title>Large-scale comparative analyses of tick genomes elucidate their genetic diversity and vector capacities.</title>
        <authorList>
            <person name="Jia N."/>
            <person name="Wang J."/>
            <person name="Shi W."/>
            <person name="Du L."/>
            <person name="Sun Y."/>
            <person name="Zhan W."/>
            <person name="Jiang J."/>
            <person name="Wang Q."/>
            <person name="Zhang B."/>
            <person name="Ji P."/>
            <person name="Sakyi L.B."/>
            <person name="Cui X."/>
            <person name="Yuan T."/>
            <person name="Jiang B."/>
            <person name="Yang W."/>
            <person name="Lam T.T.-Y."/>
            <person name="Chang Q."/>
            <person name="Ding S."/>
            <person name="Wang X."/>
            <person name="Zhu J."/>
            <person name="Ruan X."/>
            <person name="Zhao L."/>
            <person name="Wei J."/>
            <person name="Que T."/>
            <person name="Du C."/>
            <person name="Cheng J."/>
            <person name="Dai P."/>
            <person name="Han X."/>
            <person name="Huang E."/>
            <person name="Gao Y."/>
            <person name="Liu J."/>
            <person name="Shao H."/>
            <person name="Ye R."/>
            <person name="Li L."/>
            <person name="Wei W."/>
            <person name="Wang X."/>
            <person name="Wang C."/>
            <person name="Yang T."/>
            <person name="Huo Q."/>
            <person name="Li W."/>
            <person name="Guo W."/>
            <person name="Chen H."/>
            <person name="Zhou L."/>
            <person name="Ni X."/>
            <person name="Tian J."/>
            <person name="Zhou Y."/>
            <person name="Sheng Y."/>
            <person name="Liu T."/>
            <person name="Pan Y."/>
            <person name="Xia L."/>
            <person name="Li J."/>
            <person name="Zhao F."/>
            <person name="Cao W."/>
        </authorList>
    </citation>
    <scope>NUCLEOTIDE SEQUENCE</scope>
    <source>
        <strain evidence="1">Hyas-2018</strain>
    </source>
</reference>
<protein>
    <submittedName>
        <fullName evidence="1">Uncharacterized protein</fullName>
    </submittedName>
</protein>
<evidence type="ECO:0000313" key="1">
    <source>
        <dbReference type="EMBL" id="KAH6931649.1"/>
    </source>
</evidence>